<proteinExistence type="predicted"/>
<dbReference type="AlphaFoldDB" id="A0AAV7VME0"/>
<accession>A0AAV7VME0</accession>
<evidence type="ECO:0000313" key="1">
    <source>
        <dbReference type="EMBL" id="KAJ1202820.1"/>
    </source>
</evidence>
<name>A0AAV7VME0_PLEWA</name>
<reference evidence="1" key="1">
    <citation type="journal article" date="2022" name="bioRxiv">
        <title>Sequencing and chromosome-scale assembly of the giantPleurodeles waltlgenome.</title>
        <authorList>
            <person name="Brown T."/>
            <person name="Elewa A."/>
            <person name="Iarovenko S."/>
            <person name="Subramanian E."/>
            <person name="Araus A.J."/>
            <person name="Petzold A."/>
            <person name="Susuki M."/>
            <person name="Suzuki K.-i.T."/>
            <person name="Hayashi T."/>
            <person name="Toyoda A."/>
            <person name="Oliveira C."/>
            <person name="Osipova E."/>
            <person name="Leigh N.D."/>
            <person name="Simon A."/>
            <person name="Yun M.H."/>
        </authorList>
    </citation>
    <scope>NUCLEOTIDE SEQUENCE</scope>
    <source>
        <strain evidence="1">20211129_DDA</strain>
        <tissue evidence="1">Liver</tissue>
    </source>
</reference>
<dbReference type="EMBL" id="JANPWB010000003">
    <property type="protein sequence ID" value="KAJ1202820.1"/>
    <property type="molecule type" value="Genomic_DNA"/>
</dbReference>
<gene>
    <name evidence="1" type="ORF">NDU88_006615</name>
</gene>
<keyword evidence="2" id="KW-1185">Reference proteome</keyword>
<evidence type="ECO:0000313" key="2">
    <source>
        <dbReference type="Proteomes" id="UP001066276"/>
    </source>
</evidence>
<organism evidence="1 2">
    <name type="scientific">Pleurodeles waltl</name>
    <name type="common">Iberian ribbed newt</name>
    <dbReference type="NCBI Taxonomy" id="8319"/>
    <lineage>
        <taxon>Eukaryota</taxon>
        <taxon>Metazoa</taxon>
        <taxon>Chordata</taxon>
        <taxon>Craniata</taxon>
        <taxon>Vertebrata</taxon>
        <taxon>Euteleostomi</taxon>
        <taxon>Amphibia</taxon>
        <taxon>Batrachia</taxon>
        <taxon>Caudata</taxon>
        <taxon>Salamandroidea</taxon>
        <taxon>Salamandridae</taxon>
        <taxon>Pleurodelinae</taxon>
        <taxon>Pleurodeles</taxon>
    </lineage>
</organism>
<comment type="caution">
    <text evidence="1">The sequence shown here is derived from an EMBL/GenBank/DDBJ whole genome shotgun (WGS) entry which is preliminary data.</text>
</comment>
<protein>
    <submittedName>
        <fullName evidence="1">Uncharacterized protein</fullName>
    </submittedName>
</protein>
<sequence length="76" mass="7844">MWCPRRCPSPPYRARPSPGAEACKLEGVNSSVACRRAASLYQRTAWSGAAGGSALWSEAATGGTVGGLLNAALHAR</sequence>
<dbReference type="Proteomes" id="UP001066276">
    <property type="component" value="Chromosome 2_1"/>
</dbReference>